<sequence length="270" mass="29227">MYRIIFISVVVAVFAWLPLAQGVTNPCEGRPDGVFRFFTCFRGEAIRGTCPDGFVFNEEQQICDHPWNVKCLICPEESATSPTPVLVPIEGECSFYTLCFQGIGTLRECAEGLLFDAEQSLCDFAENVDCEIGVCPSNLNPTIPTFLPNPTDCSRYFICIGGEAQEAQCAPTLLFNPETRRCELEETVECIEGSIPSPTTCPPTGLHIIGNPADCVSYFVCLNGVQSDAPVNCAPGLIFDVTESLCNIPNEASRCADGSNPNPVPVPPLP</sequence>
<dbReference type="SUPFAM" id="SSF57625">
    <property type="entry name" value="Invertebrate chitin-binding proteins"/>
    <property type="match status" value="4"/>
</dbReference>
<feature type="signal peptide" evidence="6">
    <location>
        <begin position="1"/>
        <end position="22"/>
    </location>
</feature>
<organism evidence="8">
    <name type="scientific">Anopheles sinensis</name>
    <name type="common">Mosquito</name>
    <dbReference type="NCBI Taxonomy" id="74873"/>
    <lineage>
        <taxon>Eukaryota</taxon>
        <taxon>Metazoa</taxon>
        <taxon>Ecdysozoa</taxon>
        <taxon>Arthropoda</taxon>
        <taxon>Hexapoda</taxon>
        <taxon>Insecta</taxon>
        <taxon>Pterygota</taxon>
        <taxon>Neoptera</taxon>
        <taxon>Endopterygota</taxon>
        <taxon>Diptera</taxon>
        <taxon>Nematocera</taxon>
        <taxon>Culicoidea</taxon>
        <taxon>Culicidae</taxon>
        <taxon>Anophelinae</taxon>
        <taxon>Anopheles</taxon>
    </lineage>
</organism>
<dbReference type="STRING" id="74873.A0A084VUN3"/>
<evidence type="ECO:0000313" key="8">
    <source>
        <dbReference type="EMBL" id="KFB41677.1"/>
    </source>
</evidence>
<evidence type="ECO:0000256" key="3">
    <source>
        <dbReference type="ARBA" id="ARBA00022737"/>
    </source>
</evidence>
<evidence type="ECO:0000256" key="6">
    <source>
        <dbReference type="SAM" id="SignalP"/>
    </source>
</evidence>
<accession>A0A084VUN3</accession>
<keyword evidence="1" id="KW-0147">Chitin-binding</keyword>
<dbReference type="VEuPathDB" id="VectorBase:ASIS017796"/>
<name>A0A084VUN3_ANOSI</name>
<dbReference type="Pfam" id="PF01607">
    <property type="entry name" value="CBM_14"/>
    <property type="match status" value="4"/>
</dbReference>
<dbReference type="Proteomes" id="UP000030765">
    <property type="component" value="Unassembled WGS sequence"/>
</dbReference>
<feature type="domain" description="Chitin-binding type-2" evidence="7">
    <location>
        <begin position="27"/>
        <end position="73"/>
    </location>
</feature>
<feature type="chain" id="PRO_5001783900" evidence="6">
    <location>
        <begin position="23"/>
        <end position="270"/>
    </location>
</feature>
<dbReference type="OrthoDB" id="6020543at2759"/>
<feature type="domain" description="Chitin-binding type-2" evidence="7">
    <location>
        <begin position="76"/>
        <end position="130"/>
    </location>
</feature>
<keyword evidence="3" id="KW-0677">Repeat</keyword>
<dbReference type="InterPro" id="IPR036508">
    <property type="entry name" value="Chitin-bd_dom_sf"/>
</dbReference>
<evidence type="ECO:0000313" key="10">
    <source>
        <dbReference type="Proteomes" id="UP000030765"/>
    </source>
</evidence>
<dbReference type="PANTHER" id="PTHR23301:SF0">
    <property type="entry name" value="CHITIN-BINDING TYPE-2 DOMAIN-CONTAINING PROTEIN-RELATED"/>
    <property type="match status" value="1"/>
</dbReference>
<dbReference type="PROSITE" id="PS50940">
    <property type="entry name" value="CHIT_BIND_II"/>
    <property type="match status" value="4"/>
</dbReference>
<dbReference type="EMBL" id="ATLV01016976">
    <property type="status" value="NOT_ANNOTATED_CDS"/>
    <property type="molecule type" value="Genomic_DNA"/>
</dbReference>
<reference evidence="8 10" key="1">
    <citation type="journal article" date="2014" name="BMC Genomics">
        <title>Genome sequence of Anopheles sinensis provides insight into genetics basis of mosquito competence for malaria parasites.</title>
        <authorList>
            <person name="Zhou D."/>
            <person name="Zhang D."/>
            <person name="Ding G."/>
            <person name="Shi L."/>
            <person name="Hou Q."/>
            <person name="Ye Y."/>
            <person name="Xu Y."/>
            <person name="Zhou H."/>
            <person name="Xiong C."/>
            <person name="Li S."/>
            <person name="Yu J."/>
            <person name="Hong S."/>
            <person name="Yu X."/>
            <person name="Zou P."/>
            <person name="Chen C."/>
            <person name="Chang X."/>
            <person name="Wang W."/>
            <person name="Lv Y."/>
            <person name="Sun Y."/>
            <person name="Ma L."/>
            <person name="Shen B."/>
            <person name="Zhu C."/>
        </authorList>
    </citation>
    <scope>NUCLEOTIDE SEQUENCE [LARGE SCALE GENOMIC DNA]</scope>
</reference>
<protein>
    <submittedName>
        <fullName evidence="8">AGAP010467-PA-like protein</fullName>
    </submittedName>
</protein>
<reference evidence="9" key="2">
    <citation type="submission" date="2020-05" db="UniProtKB">
        <authorList>
            <consortium name="EnsemblMetazoa"/>
        </authorList>
    </citation>
    <scope>IDENTIFICATION</scope>
</reference>
<dbReference type="SMART" id="SM00494">
    <property type="entry name" value="ChtBD2"/>
    <property type="match status" value="4"/>
</dbReference>
<feature type="domain" description="Chitin-binding type-2" evidence="7">
    <location>
        <begin position="198"/>
        <end position="257"/>
    </location>
</feature>
<keyword evidence="5" id="KW-0325">Glycoprotein</keyword>
<dbReference type="OMA" id="RGECREP"/>
<dbReference type="EMBL" id="KE525139">
    <property type="protein sequence ID" value="KFB41677.1"/>
    <property type="molecule type" value="Genomic_DNA"/>
</dbReference>
<evidence type="ECO:0000256" key="4">
    <source>
        <dbReference type="ARBA" id="ARBA00023157"/>
    </source>
</evidence>
<dbReference type="PANTHER" id="PTHR23301">
    <property type="entry name" value="CHITIN BINDING PERITROPHIN-A"/>
    <property type="match status" value="1"/>
</dbReference>
<dbReference type="GO" id="GO:0008061">
    <property type="term" value="F:chitin binding"/>
    <property type="evidence" value="ECO:0007669"/>
    <property type="project" value="UniProtKB-KW"/>
</dbReference>
<dbReference type="AlphaFoldDB" id="A0A084VUN3"/>
<keyword evidence="4" id="KW-1015">Disulfide bond</keyword>
<keyword evidence="2 6" id="KW-0732">Signal</keyword>
<dbReference type="VEuPathDB" id="VectorBase:ASIC009305"/>
<evidence type="ECO:0000313" key="9">
    <source>
        <dbReference type="EnsemblMetazoa" id="ASIC009305-PA"/>
    </source>
</evidence>
<evidence type="ECO:0000256" key="1">
    <source>
        <dbReference type="ARBA" id="ARBA00022669"/>
    </source>
</evidence>
<dbReference type="InterPro" id="IPR051940">
    <property type="entry name" value="Chitin_bind-dev_reg"/>
</dbReference>
<dbReference type="InterPro" id="IPR002557">
    <property type="entry name" value="Chitin-bd_dom"/>
</dbReference>
<dbReference type="EnsemblMetazoa" id="ASIC009305-RA">
    <property type="protein sequence ID" value="ASIC009305-PA"/>
    <property type="gene ID" value="ASIC009305"/>
</dbReference>
<proteinExistence type="predicted"/>
<evidence type="ECO:0000259" key="7">
    <source>
        <dbReference type="PROSITE" id="PS50940"/>
    </source>
</evidence>
<gene>
    <name evidence="8" type="ORF">ZHAS_00009305</name>
</gene>
<dbReference type="Gene3D" id="2.170.140.10">
    <property type="entry name" value="Chitin binding domain"/>
    <property type="match status" value="4"/>
</dbReference>
<evidence type="ECO:0000256" key="5">
    <source>
        <dbReference type="ARBA" id="ARBA00023180"/>
    </source>
</evidence>
<keyword evidence="10" id="KW-1185">Reference proteome</keyword>
<evidence type="ECO:0000256" key="2">
    <source>
        <dbReference type="ARBA" id="ARBA00022729"/>
    </source>
</evidence>
<feature type="domain" description="Chitin-binding type-2" evidence="7">
    <location>
        <begin position="132"/>
        <end position="192"/>
    </location>
</feature>
<dbReference type="GO" id="GO:0005576">
    <property type="term" value="C:extracellular region"/>
    <property type="evidence" value="ECO:0007669"/>
    <property type="project" value="InterPro"/>
</dbReference>